<keyword evidence="5" id="KW-0675">Receptor</keyword>
<gene>
    <name evidence="5" type="primary">Lgr5</name>
    <name evidence="5" type="ORF">T4B_8677</name>
    <name evidence="6" type="ORF">T4C_8370</name>
</gene>
<evidence type="ECO:0000256" key="2">
    <source>
        <dbReference type="ARBA" id="ARBA00022729"/>
    </source>
</evidence>
<organism evidence="5 7">
    <name type="scientific">Trichinella pseudospiralis</name>
    <name type="common">Parasitic roundworm</name>
    <dbReference type="NCBI Taxonomy" id="6337"/>
    <lineage>
        <taxon>Eukaryota</taxon>
        <taxon>Metazoa</taxon>
        <taxon>Ecdysozoa</taxon>
        <taxon>Nematoda</taxon>
        <taxon>Enoplea</taxon>
        <taxon>Dorylaimia</taxon>
        <taxon>Trichinellida</taxon>
        <taxon>Trichinellidae</taxon>
        <taxon>Trichinella</taxon>
    </lineage>
</organism>
<evidence type="ECO:0000256" key="4">
    <source>
        <dbReference type="SAM" id="SignalP"/>
    </source>
</evidence>
<comment type="caution">
    <text evidence="5">The sequence shown here is derived from an EMBL/GenBank/DDBJ whole genome shotgun (WGS) entry which is preliminary data.</text>
</comment>
<dbReference type="InterPro" id="IPR050328">
    <property type="entry name" value="Dev_Immune_Receptor"/>
</dbReference>
<dbReference type="InterPro" id="IPR001611">
    <property type="entry name" value="Leu-rich_rpt"/>
</dbReference>
<name>A0A0V1J775_TRIPS</name>
<dbReference type="Gene3D" id="3.80.10.10">
    <property type="entry name" value="Ribonuclease Inhibitor"/>
    <property type="match status" value="2"/>
</dbReference>
<dbReference type="SUPFAM" id="SSF52058">
    <property type="entry name" value="L domain-like"/>
    <property type="match status" value="1"/>
</dbReference>
<evidence type="ECO:0000313" key="8">
    <source>
        <dbReference type="Proteomes" id="UP000054826"/>
    </source>
</evidence>
<dbReference type="Pfam" id="PF00560">
    <property type="entry name" value="LRR_1"/>
    <property type="match status" value="1"/>
</dbReference>
<evidence type="ECO:0000313" key="6">
    <source>
        <dbReference type="EMBL" id="KRZ46266.1"/>
    </source>
</evidence>
<evidence type="ECO:0000313" key="5">
    <source>
        <dbReference type="EMBL" id="KRZ30817.1"/>
    </source>
</evidence>
<sequence length="235" mass="26851">MLINLLFILVVYCLSEVSASVCRFDGDENSRSVWTACECVRLTVDSFKVNCHAVPWITVPAVPSVEKTELHMTSLSVINSQLMFLTYDAFKEQSIQVLDLSNNKIDSINVNAFRGLEQKLYQLLLDNNELSRIPARQLSQLQQLRYLNLKNNKIDVIEAGIFKINIIVIFFLYLLSATSSKLNSVLRNLRYLYLDGNLIDSIPSDAFVSLDLQVLTLSHNRIHHMQAHSLPYTIW</sequence>
<dbReference type="PANTHER" id="PTHR24373:SF398">
    <property type="entry name" value="LEUCINE-RICH REPEAT-CONTAINING G-PROTEIN COUPLED RECEPTOR 6"/>
    <property type="match status" value="1"/>
</dbReference>
<dbReference type="InterPro" id="IPR032675">
    <property type="entry name" value="LRR_dom_sf"/>
</dbReference>
<protein>
    <submittedName>
        <fullName evidence="5">Leucine-rich repeat-containing G-protein coupled receptor 5</fullName>
    </submittedName>
</protein>
<dbReference type="Pfam" id="PF13855">
    <property type="entry name" value="LRR_8"/>
    <property type="match status" value="2"/>
</dbReference>
<evidence type="ECO:0000313" key="7">
    <source>
        <dbReference type="Proteomes" id="UP000054805"/>
    </source>
</evidence>
<reference evidence="7 8" key="1">
    <citation type="submission" date="2015-01" db="EMBL/GenBank/DDBJ databases">
        <title>Evolution of Trichinella species and genotypes.</title>
        <authorList>
            <person name="Korhonen P.K."/>
            <person name="Edoardo P."/>
            <person name="Giuseppe L.R."/>
            <person name="Gasser R.B."/>
        </authorList>
    </citation>
    <scope>NUCLEOTIDE SEQUENCE [LARGE SCALE GENOMIC DNA]</scope>
    <source>
        <strain evidence="6">ISS176</strain>
        <strain evidence="5">ISS588</strain>
    </source>
</reference>
<accession>A0A0V1J775</accession>
<keyword evidence="2 4" id="KW-0732">Signal</keyword>
<keyword evidence="1" id="KW-0433">Leucine-rich repeat</keyword>
<feature type="chain" id="PRO_5010443042" evidence="4">
    <location>
        <begin position="20"/>
        <end position="235"/>
    </location>
</feature>
<dbReference type="EMBL" id="JYDV01000001">
    <property type="protein sequence ID" value="KRZ46266.1"/>
    <property type="molecule type" value="Genomic_DNA"/>
</dbReference>
<proteinExistence type="predicted"/>
<dbReference type="GO" id="GO:0031012">
    <property type="term" value="C:extracellular matrix"/>
    <property type="evidence" value="ECO:0007669"/>
    <property type="project" value="TreeGrafter"/>
</dbReference>
<feature type="signal peptide" evidence="4">
    <location>
        <begin position="1"/>
        <end position="19"/>
    </location>
</feature>
<dbReference type="InterPro" id="IPR003591">
    <property type="entry name" value="Leu-rich_rpt_typical-subtyp"/>
</dbReference>
<dbReference type="SMART" id="SM00369">
    <property type="entry name" value="LRR_TYP"/>
    <property type="match status" value="4"/>
</dbReference>
<evidence type="ECO:0000256" key="1">
    <source>
        <dbReference type="ARBA" id="ARBA00022614"/>
    </source>
</evidence>
<dbReference type="Proteomes" id="UP000054805">
    <property type="component" value="Unassembled WGS sequence"/>
</dbReference>
<keyword evidence="3" id="KW-0677">Repeat</keyword>
<dbReference type="GO" id="GO:0005615">
    <property type="term" value="C:extracellular space"/>
    <property type="evidence" value="ECO:0007669"/>
    <property type="project" value="TreeGrafter"/>
</dbReference>
<dbReference type="EMBL" id="JYDS01000031">
    <property type="protein sequence ID" value="KRZ30817.1"/>
    <property type="molecule type" value="Genomic_DNA"/>
</dbReference>
<dbReference type="Proteomes" id="UP000054826">
    <property type="component" value="Unassembled WGS sequence"/>
</dbReference>
<dbReference type="PANTHER" id="PTHR24373">
    <property type="entry name" value="SLIT RELATED LEUCINE-RICH REPEAT NEURONAL PROTEIN"/>
    <property type="match status" value="1"/>
</dbReference>
<dbReference type="AlphaFoldDB" id="A0A0V1J775"/>
<keyword evidence="7" id="KW-1185">Reference proteome</keyword>
<evidence type="ECO:0000256" key="3">
    <source>
        <dbReference type="ARBA" id="ARBA00022737"/>
    </source>
</evidence>
<dbReference type="PROSITE" id="PS51450">
    <property type="entry name" value="LRR"/>
    <property type="match status" value="3"/>
</dbReference>